<evidence type="ECO:0000313" key="2">
    <source>
        <dbReference type="Proteomes" id="UP000280960"/>
    </source>
</evidence>
<dbReference type="KEGG" id="bacg:D2962_17175"/>
<dbReference type="Pfam" id="PF06107">
    <property type="entry name" value="DUF951"/>
    <property type="match status" value="1"/>
</dbReference>
<name>A0A3G2R9D3_9FIRM</name>
<dbReference type="EMBL" id="CP033169">
    <property type="protein sequence ID" value="AYO32102.1"/>
    <property type="molecule type" value="Genomic_DNA"/>
</dbReference>
<dbReference type="PANTHER" id="PTHR38455:SF1">
    <property type="entry name" value="DUF951 DOMAIN-CONTAINING PROTEIN"/>
    <property type="match status" value="1"/>
</dbReference>
<keyword evidence="2" id="KW-1185">Reference proteome</keyword>
<dbReference type="AlphaFoldDB" id="A0A3G2R9D3"/>
<dbReference type="PIRSF" id="PIRSF037263">
    <property type="entry name" value="DUF951_bac"/>
    <property type="match status" value="1"/>
</dbReference>
<dbReference type="PANTHER" id="PTHR38455">
    <property type="entry name" value="HYPOTHETICAL CYTOSOLIC PROTEIN"/>
    <property type="match status" value="1"/>
</dbReference>
<organism evidence="1 2">
    <name type="scientific">Biomaibacter acetigenes</name>
    <dbReference type="NCBI Taxonomy" id="2316383"/>
    <lineage>
        <taxon>Bacteria</taxon>
        <taxon>Bacillati</taxon>
        <taxon>Bacillota</taxon>
        <taxon>Clostridia</taxon>
        <taxon>Thermosediminibacterales</taxon>
        <taxon>Tepidanaerobacteraceae</taxon>
        <taxon>Biomaibacter</taxon>
    </lineage>
</organism>
<protein>
    <submittedName>
        <fullName evidence="1">DUF951 family protein</fullName>
    </submittedName>
</protein>
<accession>A0A3G2R9D3</accession>
<reference evidence="1 2" key="1">
    <citation type="submission" date="2018-10" db="EMBL/GenBank/DDBJ databases">
        <authorList>
            <person name="Zhang X."/>
        </authorList>
    </citation>
    <scope>NUCLEOTIDE SEQUENCE [LARGE SCALE GENOMIC DNA]</scope>
    <source>
        <strain evidence="1 2">SK-G1</strain>
    </source>
</reference>
<sequence length="71" mass="8138">MNFCIGDVVKMKKKHPCGSDEWEIWRVGMDFGIKCLGCGRKVMIPRPKFEKSAKKIVSRKQTGDLEKPPDK</sequence>
<proteinExistence type="predicted"/>
<evidence type="ECO:0000313" key="1">
    <source>
        <dbReference type="EMBL" id="AYO32102.1"/>
    </source>
</evidence>
<gene>
    <name evidence="1" type="ORF">D2962_17175</name>
</gene>
<dbReference type="InterPro" id="IPR009296">
    <property type="entry name" value="DUF951"/>
</dbReference>
<dbReference type="Proteomes" id="UP000280960">
    <property type="component" value="Chromosome"/>
</dbReference>